<dbReference type="PANTHER" id="PTHR32073:SF7">
    <property type="entry name" value="GH11358P"/>
    <property type="match status" value="1"/>
</dbReference>
<evidence type="ECO:0000313" key="6">
    <source>
        <dbReference type="EMBL" id="CAD7088321.1"/>
    </source>
</evidence>
<comment type="similarity">
    <text evidence="2">Belongs to the DIPK family.</text>
</comment>
<evidence type="ECO:0000259" key="5">
    <source>
        <dbReference type="Pfam" id="PF12260"/>
    </source>
</evidence>
<evidence type="ECO:0000256" key="1">
    <source>
        <dbReference type="ARBA" id="ARBA00004613"/>
    </source>
</evidence>
<dbReference type="InterPro" id="IPR011009">
    <property type="entry name" value="Kinase-like_dom_sf"/>
</dbReference>
<evidence type="ECO:0000256" key="4">
    <source>
        <dbReference type="ARBA" id="ARBA00022729"/>
    </source>
</evidence>
<sequence>MPKKRMVKPSPRFTPVVERQSNPFENIRNRYFHVKILFYLAICLRYPIDNYDQERGKLQKYFAIDAAFCPECFLPKSNMCVALESRFEFELGDLVEVVNTLIGVKKVHYGKLKGVEGKAVVKHAARERVLEQIKAEIGEVNSPAELDGRLYKLFLKRDRVGFYFCRQSTLNMFVKGLTNYTRSRIETWMHLLVNAETILLPVMNKFSVMAVPTYYGHCGFTIYESYNGITLAEVNKRKISYYQRLQIALRLLFATSALTDGFDNYRVYLTDLTLDNVVYDEKTGNVTFIDLDSVVIVDGDYNRTAATMVEEPPDRWWAIHKYEKIPCKGCFAYTKHDLCSHYQSDINMFSVCQLLNEDLYGDQTKGFLKPIPRFIDITFPALRSKLLQCVRCQDILCDNRFYISIQLAQEIARIIKYFES</sequence>
<dbReference type="GO" id="GO:0005576">
    <property type="term" value="C:extracellular region"/>
    <property type="evidence" value="ECO:0007669"/>
    <property type="project" value="UniProtKB-SubCell"/>
</dbReference>
<feature type="domain" description="FAM69 protein-kinase" evidence="5">
    <location>
        <begin position="190"/>
        <end position="364"/>
    </location>
</feature>
<proteinExistence type="inferred from homology"/>
<dbReference type="SUPFAM" id="SSF56112">
    <property type="entry name" value="Protein kinase-like (PK-like)"/>
    <property type="match status" value="1"/>
</dbReference>
<dbReference type="InterPro" id="IPR020519">
    <property type="entry name" value="DIPK2A/B"/>
</dbReference>
<organism evidence="6 7">
    <name type="scientific">Hermetia illucens</name>
    <name type="common">Black soldier fly</name>
    <dbReference type="NCBI Taxonomy" id="343691"/>
    <lineage>
        <taxon>Eukaryota</taxon>
        <taxon>Metazoa</taxon>
        <taxon>Ecdysozoa</taxon>
        <taxon>Arthropoda</taxon>
        <taxon>Hexapoda</taxon>
        <taxon>Insecta</taxon>
        <taxon>Pterygota</taxon>
        <taxon>Neoptera</taxon>
        <taxon>Endopterygota</taxon>
        <taxon>Diptera</taxon>
        <taxon>Brachycera</taxon>
        <taxon>Stratiomyomorpha</taxon>
        <taxon>Stratiomyidae</taxon>
        <taxon>Hermetiinae</taxon>
        <taxon>Hermetia</taxon>
    </lineage>
</organism>
<dbReference type="InterPro" id="IPR022049">
    <property type="entry name" value="FAM69_kinase_dom"/>
</dbReference>
<dbReference type="OMA" id="QVTFETW"/>
<accession>A0A7R8Z024</accession>
<dbReference type="AlphaFoldDB" id="A0A7R8Z024"/>
<dbReference type="Proteomes" id="UP000594454">
    <property type="component" value="Chromosome 4"/>
</dbReference>
<dbReference type="InParanoid" id="A0A7R8Z024"/>
<dbReference type="PANTHER" id="PTHR32073">
    <property type="entry name" value="GH11358P"/>
    <property type="match status" value="1"/>
</dbReference>
<keyword evidence="3" id="KW-0964">Secreted</keyword>
<reference evidence="6 7" key="1">
    <citation type="submission" date="2020-11" db="EMBL/GenBank/DDBJ databases">
        <authorList>
            <person name="Wallbank WR R."/>
            <person name="Pardo Diaz C."/>
            <person name="Kozak K."/>
            <person name="Martin S."/>
            <person name="Jiggins C."/>
            <person name="Moest M."/>
            <person name="Warren A I."/>
            <person name="Generalovic N T."/>
            <person name="Byers J.R.P. K."/>
            <person name="Montejo-Kovacevich G."/>
            <person name="Yen C E."/>
        </authorList>
    </citation>
    <scope>NUCLEOTIDE SEQUENCE [LARGE SCALE GENOMIC DNA]</scope>
</reference>
<dbReference type="OrthoDB" id="10035316at2759"/>
<gene>
    <name evidence="6" type="ORF">HERILL_LOCUS10960</name>
</gene>
<comment type="subcellular location">
    <subcellularLocation>
        <location evidence="1">Secreted</location>
    </subcellularLocation>
</comment>
<keyword evidence="4" id="KW-0732">Signal</keyword>
<dbReference type="Pfam" id="PF12260">
    <property type="entry name" value="PIP49_C"/>
    <property type="match status" value="1"/>
</dbReference>
<dbReference type="EMBL" id="LR899012">
    <property type="protein sequence ID" value="CAD7088321.1"/>
    <property type="molecule type" value="Genomic_DNA"/>
</dbReference>
<keyword evidence="7" id="KW-1185">Reference proteome</keyword>
<evidence type="ECO:0000256" key="3">
    <source>
        <dbReference type="ARBA" id="ARBA00022525"/>
    </source>
</evidence>
<evidence type="ECO:0000256" key="2">
    <source>
        <dbReference type="ARBA" id="ARBA00006338"/>
    </source>
</evidence>
<protein>
    <recommendedName>
        <fullName evidence="5">FAM69 protein-kinase domain-containing protein</fullName>
    </recommendedName>
</protein>
<evidence type="ECO:0000313" key="7">
    <source>
        <dbReference type="Proteomes" id="UP000594454"/>
    </source>
</evidence>
<name>A0A7R8Z024_HERIL</name>